<feature type="region of interest" description="Disordered" evidence="1">
    <location>
        <begin position="56"/>
        <end position="87"/>
    </location>
</feature>
<dbReference type="HOGENOM" id="CLU_1130818_0_0_1"/>
<name>A0A0D3K766_EMIH1</name>
<sequence>MAPASVLADHLVMKICHTKPTESESLLALGARITAQGANALIELIQRWRTAHADVAGGASQGPAASQGGASAAGASQGGAPMQLPTETYTPAAPWKLAVPPAGKKPPVWDASWRRFQQGQKESIEQIALTQVSGKAILPSTVSGHLLTALVQGRPVDLARLAQQVTAQGLAPPSEDEWDRLESAEAASGINVVTTLKLVKTDMCKVFLPAAEKEWAERDDAEKAEVSYWYAKLDWYTAFRKVGLVPSFAGAAKQARMA</sequence>
<dbReference type="Proteomes" id="UP000013827">
    <property type="component" value="Unassembled WGS sequence"/>
</dbReference>
<dbReference type="AlphaFoldDB" id="A0A0D3K766"/>
<keyword evidence="3" id="KW-1185">Reference proteome</keyword>
<evidence type="ECO:0000313" key="3">
    <source>
        <dbReference type="Proteomes" id="UP000013827"/>
    </source>
</evidence>
<accession>A0A0D3K766</accession>
<protein>
    <submittedName>
        <fullName evidence="2">Uncharacterized protein</fullName>
    </submittedName>
</protein>
<dbReference type="RefSeq" id="XP_005784030.1">
    <property type="nucleotide sequence ID" value="XM_005783973.1"/>
</dbReference>
<dbReference type="PaxDb" id="2903-EOD31601"/>
<evidence type="ECO:0000313" key="2">
    <source>
        <dbReference type="EnsemblProtists" id="EOD31601"/>
    </source>
</evidence>
<dbReference type="GeneID" id="17276874"/>
<dbReference type="KEGG" id="ehx:EMIHUDRAFT_442194"/>
<feature type="compositionally biased region" description="Low complexity" evidence="1">
    <location>
        <begin position="56"/>
        <end position="81"/>
    </location>
</feature>
<dbReference type="EnsemblProtists" id="EOD31601">
    <property type="protein sequence ID" value="EOD31601"/>
    <property type="gene ID" value="EMIHUDRAFT_442194"/>
</dbReference>
<reference evidence="2" key="2">
    <citation type="submission" date="2024-10" db="UniProtKB">
        <authorList>
            <consortium name="EnsemblProtists"/>
        </authorList>
    </citation>
    <scope>IDENTIFICATION</scope>
</reference>
<proteinExistence type="predicted"/>
<reference evidence="3" key="1">
    <citation type="journal article" date="2013" name="Nature">
        <title>Pan genome of the phytoplankton Emiliania underpins its global distribution.</title>
        <authorList>
            <person name="Read B.A."/>
            <person name="Kegel J."/>
            <person name="Klute M.J."/>
            <person name="Kuo A."/>
            <person name="Lefebvre S.C."/>
            <person name="Maumus F."/>
            <person name="Mayer C."/>
            <person name="Miller J."/>
            <person name="Monier A."/>
            <person name="Salamov A."/>
            <person name="Young J."/>
            <person name="Aguilar M."/>
            <person name="Claverie J.M."/>
            <person name="Frickenhaus S."/>
            <person name="Gonzalez K."/>
            <person name="Herman E.K."/>
            <person name="Lin Y.C."/>
            <person name="Napier J."/>
            <person name="Ogata H."/>
            <person name="Sarno A.F."/>
            <person name="Shmutz J."/>
            <person name="Schroeder D."/>
            <person name="de Vargas C."/>
            <person name="Verret F."/>
            <person name="von Dassow P."/>
            <person name="Valentin K."/>
            <person name="Van de Peer Y."/>
            <person name="Wheeler G."/>
            <person name="Dacks J.B."/>
            <person name="Delwiche C.F."/>
            <person name="Dyhrman S.T."/>
            <person name="Glockner G."/>
            <person name="John U."/>
            <person name="Richards T."/>
            <person name="Worden A.Z."/>
            <person name="Zhang X."/>
            <person name="Grigoriev I.V."/>
            <person name="Allen A.E."/>
            <person name="Bidle K."/>
            <person name="Borodovsky M."/>
            <person name="Bowler C."/>
            <person name="Brownlee C."/>
            <person name="Cock J.M."/>
            <person name="Elias M."/>
            <person name="Gladyshev V.N."/>
            <person name="Groth M."/>
            <person name="Guda C."/>
            <person name="Hadaegh A."/>
            <person name="Iglesias-Rodriguez M.D."/>
            <person name="Jenkins J."/>
            <person name="Jones B.M."/>
            <person name="Lawson T."/>
            <person name="Leese F."/>
            <person name="Lindquist E."/>
            <person name="Lobanov A."/>
            <person name="Lomsadze A."/>
            <person name="Malik S.B."/>
            <person name="Marsh M.E."/>
            <person name="Mackinder L."/>
            <person name="Mock T."/>
            <person name="Mueller-Roeber B."/>
            <person name="Pagarete A."/>
            <person name="Parker M."/>
            <person name="Probert I."/>
            <person name="Quesneville H."/>
            <person name="Raines C."/>
            <person name="Rensing S.A."/>
            <person name="Riano-Pachon D.M."/>
            <person name="Richier S."/>
            <person name="Rokitta S."/>
            <person name="Shiraiwa Y."/>
            <person name="Soanes D.M."/>
            <person name="van der Giezen M."/>
            <person name="Wahlund T.M."/>
            <person name="Williams B."/>
            <person name="Wilson W."/>
            <person name="Wolfe G."/>
            <person name="Wurch L.L."/>
        </authorList>
    </citation>
    <scope>NUCLEOTIDE SEQUENCE</scope>
</reference>
<evidence type="ECO:0000256" key="1">
    <source>
        <dbReference type="SAM" id="MobiDB-lite"/>
    </source>
</evidence>
<organism evidence="2 3">
    <name type="scientific">Emiliania huxleyi (strain CCMP1516)</name>
    <dbReference type="NCBI Taxonomy" id="280463"/>
    <lineage>
        <taxon>Eukaryota</taxon>
        <taxon>Haptista</taxon>
        <taxon>Haptophyta</taxon>
        <taxon>Prymnesiophyceae</taxon>
        <taxon>Isochrysidales</taxon>
        <taxon>Noelaerhabdaceae</taxon>
        <taxon>Emiliania</taxon>
    </lineage>
</organism>